<keyword evidence="2" id="KW-1185">Reference proteome</keyword>
<proteinExistence type="predicted"/>
<evidence type="ECO:0000313" key="2">
    <source>
        <dbReference type="Proteomes" id="UP000053647"/>
    </source>
</evidence>
<dbReference type="HOGENOM" id="CLU_017008_1_0_1"/>
<dbReference type="AlphaFoldDB" id="A0A0C9TXX0"/>
<gene>
    <name evidence="1" type="ORF">PAXINDRAFT_14668</name>
</gene>
<accession>A0A0C9TXX0</accession>
<dbReference type="Proteomes" id="UP000053647">
    <property type="component" value="Unassembled WGS sequence"/>
</dbReference>
<reference evidence="2" key="2">
    <citation type="submission" date="2015-01" db="EMBL/GenBank/DDBJ databases">
        <title>Evolutionary Origins and Diversification of the Mycorrhizal Mutualists.</title>
        <authorList>
            <consortium name="DOE Joint Genome Institute"/>
            <consortium name="Mycorrhizal Genomics Consortium"/>
            <person name="Kohler A."/>
            <person name="Kuo A."/>
            <person name="Nagy L.G."/>
            <person name="Floudas D."/>
            <person name="Copeland A."/>
            <person name="Barry K.W."/>
            <person name="Cichocki N."/>
            <person name="Veneault-Fourrey C."/>
            <person name="LaButti K."/>
            <person name="Lindquist E.A."/>
            <person name="Lipzen A."/>
            <person name="Lundell T."/>
            <person name="Morin E."/>
            <person name="Murat C."/>
            <person name="Riley R."/>
            <person name="Ohm R."/>
            <person name="Sun H."/>
            <person name="Tunlid A."/>
            <person name="Henrissat B."/>
            <person name="Grigoriev I.V."/>
            <person name="Hibbett D.S."/>
            <person name="Martin F."/>
        </authorList>
    </citation>
    <scope>NUCLEOTIDE SEQUENCE [LARGE SCALE GENOMIC DNA]</scope>
    <source>
        <strain evidence="2">ATCC 200175</strain>
    </source>
</reference>
<protein>
    <submittedName>
        <fullName evidence="1">Uncharacterized protein</fullName>
    </submittedName>
</protein>
<organism evidence="1 2">
    <name type="scientific">Paxillus involutus ATCC 200175</name>
    <dbReference type="NCBI Taxonomy" id="664439"/>
    <lineage>
        <taxon>Eukaryota</taxon>
        <taxon>Fungi</taxon>
        <taxon>Dikarya</taxon>
        <taxon>Basidiomycota</taxon>
        <taxon>Agaricomycotina</taxon>
        <taxon>Agaricomycetes</taxon>
        <taxon>Agaricomycetidae</taxon>
        <taxon>Boletales</taxon>
        <taxon>Paxilineae</taxon>
        <taxon>Paxillaceae</taxon>
        <taxon>Paxillus</taxon>
    </lineage>
</organism>
<sequence>MKPRKISRDTRAAVGALFPQRSQPLSVLNSASEISSSSTLVSVHSEISSPASVLAPVHARALFSCPGLVIDETNWPVSPDLPVEIHFPWLRRREGVDKLTFAVELFDGVLAARAFDCEKRACQDGTSCIPCSSLLPKVEAVAVNATEHKAHTRKGLLTPSQLLEDNHRLIEQINGLKLQSLNDVRKIKRALGKLEDHSTLVMALAEADVPWLRKLLHTALKNGASIRAIVRLIEDALEAGYRPRGHSTEANDLALLIYRLGGANLLYALNQRLHIPSLRTLRKKMSFIKIAPTIGRISIDTVQKNIHNIIIVPFEHAARTTRRGVSLLIDETAAEEAAVYMPQSNSVGGLCWTHSHRVDPVLRTYDSALRITNALKAETVHLGKEVTVAGAHIVGEDGFYPLLAAPTCKSEDAGDMEFIFNTLIDAWKATGADQRVGPLWFVATDGDATRRKGGHKTFLHTPLPITSPLYGTLSNLPGLNLRTGNDLVTLDFDFKHVFKRFCTLIRSRAGMYLNNGRCINSFLLERYLTMIDGIDEAATCKLLYLDDPQDVPRAVSLMRAVITLSQIDPVKWALNSDDPYPNADKIADFDALKIIGHILDNLLQPYTNVNLTISEQVVHLSCFAHLLYASYRNQHRRLMPNQLYYDSQSMVKNAIFTIAKQQELDSAAPHYVPNLGRRPGDQFRYHRDADWSTNVGPY</sequence>
<name>A0A0C9TXX0_PAXIN</name>
<evidence type="ECO:0000313" key="1">
    <source>
        <dbReference type="EMBL" id="KIJ12467.1"/>
    </source>
</evidence>
<dbReference type="OrthoDB" id="3048541at2759"/>
<reference evidence="1 2" key="1">
    <citation type="submission" date="2014-06" db="EMBL/GenBank/DDBJ databases">
        <authorList>
            <consortium name="DOE Joint Genome Institute"/>
            <person name="Kuo A."/>
            <person name="Kohler A."/>
            <person name="Nagy L.G."/>
            <person name="Floudas D."/>
            <person name="Copeland A."/>
            <person name="Barry K.W."/>
            <person name="Cichocki N."/>
            <person name="Veneault-Fourrey C."/>
            <person name="LaButti K."/>
            <person name="Lindquist E.A."/>
            <person name="Lipzen A."/>
            <person name="Lundell T."/>
            <person name="Morin E."/>
            <person name="Murat C."/>
            <person name="Sun H."/>
            <person name="Tunlid A."/>
            <person name="Henrissat B."/>
            <person name="Grigoriev I.V."/>
            <person name="Hibbett D.S."/>
            <person name="Martin F."/>
            <person name="Nordberg H.P."/>
            <person name="Cantor M.N."/>
            <person name="Hua S.X."/>
        </authorList>
    </citation>
    <scope>NUCLEOTIDE SEQUENCE [LARGE SCALE GENOMIC DNA]</scope>
    <source>
        <strain evidence="1 2">ATCC 200175</strain>
    </source>
</reference>
<dbReference type="EMBL" id="KN819363">
    <property type="protein sequence ID" value="KIJ12467.1"/>
    <property type="molecule type" value="Genomic_DNA"/>
</dbReference>